<dbReference type="KEGG" id="tfr:BR63_07090"/>
<dbReference type="InterPro" id="IPR002346">
    <property type="entry name" value="Mopterin_DH_FAD-bd"/>
</dbReference>
<dbReference type="SUPFAM" id="SSF56176">
    <property type="entry name" value="FAD-binding/transporter-associated domain-like"/>
    <property type="match status" value="1"/>
</dbReference>
<dbReference type="InterPro" id="IPR016169">
    <property type="entry name" value="FAD-bd_PCMH_sub2"/>
</dbReference>
<evidence type="ECO:0000259" key="4">
    <source>
        <dbReference type="PROSITE" id="PS51387"/>
    </source>
</evidence>
<proteinExistence type="predicted"/>
<dbReference type="Pfam" id="PF03450">
    <property type="entry name" value="CO_deh_flav_C"/>
    <property type="match status" value="1"/>
</dbReference>
<dbReference type="PANTHER" id="PTHR42659:SF2">
    <property type="entry name" value="XANTHINE DEHYDROGENASE SUBUNIT C-RELATED"/>
    <property type="match status" value="1"/>
</dbReference>
<dbReference type="SUPFAM" id="SSF55447">
    <property type="entry name" value="CO dehydrogenase flavoprotein C-terminal domain-like"/>
    <property type="match status" value="1"/>
</dbReference>
<dbReference type="GO" id="GO:0071949">
    <property type="term" value="F:FAD binding"/>
    <property type="evidence" value="ECO:0007669"/>
    <property type="project" value="InterPro"/>
</dbReference>
<evidence type="ECO:0000256" key="3">
    <source>
        <dbReference type="ARBA" id="ARBA00023002"/>
    </source>
</evidence>
<keyword evidence="3" id="KW-0560">Oxidoreductase</keyword>
<reference evidence="5 6" key="1">
    <citation type="journal article" date="2019" name="Front. Microbiol.">
        <title>Thermoanaerosceptrum fracticalcis gen. nov. sp. nov., a Novel Fumarate-Fermenting Microorganism From a Deep Fractured Carbonate Aquifer of the US Great Basin.</title>
        <authorList>
            <person name="Hamilton-Brehm S.D."/>
            <person name="Stewart L.E."/>
            <person name="Zavarin M."/>
            <person name="Caldwell M."/>
            <person name="Lawson P.A."/>
            <person name="Onstott T.C."/>
            <person name="Grzymski J."/>
            <person name="Neveux I."/>
            <person name="Lollar B.S."/>
            <person name="Russell C.E."/>
            <person name="Moser D.P."/>
        </authorList>
    </citation>
    <scope>NUCLEOTIDE SEQUENCE [LARGE SCALE GENOMIC DNA]</scope>
    <source>
        <strain evidence="5 6">DRI-13</strain>
    </source>
</reference>
<dbReference type="InterPro" id="IPR036318">
    <property type="entry name" value="FAD-bd_PCMH-like_sf"/>
</dbReference>
<dbReference type="InterPro" id="IPR036683">
    <property type="entry name" value="CO_DH_flav_C_dom_sf"/>
</dbReference>
<sequence length="265" mass="29098">MFTIQDYVVPGTLEEAYGILKAKRNNTILGGCAFLRLGSQRIGTAIDLARLNLNFINEYEQTIEIGAMTTFRDVEISPLLKEYFNGLLPQAVKHIVGVQLRNIVTVGGTVYSRYGFSDLITALLSLEAEVELFKAGRVSLENFLENGSAKDILVKVIIPKTAKKAVFNSMRNSQSDYAIVNVAVSKEGDRWLLVAGARPQRAQIAKEASLYLANSSLSSEDIEHAANLATSELTFGSNMRASQKYREAVCKVLLKRAIGEVLACE</sequence>
<evidence type="ECO:0000313" key="6">
    <source>
        <dbReference type="Proteomes" id="UP000515847"/>
    </source>
</evidence>
<keyword evidence="1" id="KW-0285">Flavoprotein</keyword>
<dbReference type="InterPro" id="IPR016166">
    <property type="entry name" value="FAD-bd_PCMH"/>
</dbReference>
<keyword evidence="6" id="KW-1185">Reference proteome</keyword>
<dbReference type="GO" id="GO:0016491">
    <property type="term" value="F:oxidoreductase activity"/>
    <property type="evidence" value="ECO:0007669"/>
    <property type="project" value="UniProtKB-KW"/>
</dbReference>
<dbReference type="InterPro" id="IPR005107">
    <property type="entry name" value="CO_DH_flav_C"/>
</dbReference>
<protein>
    <submittedName>
        <fullName evidence="5">FAD-binding protein</fullName>
    </submittedName>
</protein>
<dbReference type="PANTHER" id="PTHR42659">
    <property type="entry name" value="XANTHINE DEHYDROGENASE SUBUNIT C-RELATED"/>
    <property type="match status" value="1"/>
</dbReference>
<organism evidence="5 6">
    <name type="scientific">Thermanaerosceptrum fracticalcis</name>
    <dbReference type="NCBI Taxonomy" id="1712410"/>
    <lineage>
        <taxon>Bacteria</taxon>
        <taxon>Bacillati</taxon>
        <taxon>Bacillota</taxon>
        <taxon>Clostridia</taxon>
        <taxon>Eubacteriales</taxon>
        <taxon>Peptococcaceae</taxon>
        <taxon>Thermanaerosceptrum</taxon>
    </lineage>
</organism>
<gene>
    <name evidence="5" type="ORF">BR63_07090</name>
</gene>
<dbReference type="Proteomes" id="UP000515847">
    <property type="component" value="Chromosome"/>
</dbReference>
<evidence type="ECO:0000256" key="2">
    <source>
        <dbReference type="ARBA" id="ARBA00022827"/>
    </source>
</evidence>
<dbReference type="OrthoDB" id="9803647at2"/>
<dbReference type="AlphaFoldDB" id="A0A7G6E1Z3"/>
<dbReference type="Gene3D" id="3.30.390.50">
    <property type="entry name" value="CO dehydrogenase flavoprotein, C-terminal domain"/>
    <property type="match status" value="1"/>
</dbReference>
<accession>A0A7G6E1Z3</accession>
<dbReference type="Gene3D" id="3.30.465.10">
    <property type="match status" value="1"/>
</dbReference>
<keyword evidence="2" id="KW-0274">FAD</keyword>
<dbReference type="EMBL" id="CP045798">
    <property type="protein sequence ID" value="QNB46097.1"/>
    <property type="molecule type" value="Genomic_DNA"/>
</dbReference>
<dbReference type="SMART" id="SM01092">
    <property type="entry name" value="CO_deh_flav_C"/>
    <property type="match status" value="1"/>
</dbReference>
<evidence type="ECO:0000313" key="5">
    <source>
        <dbReference type="EMBL" id="QNB46097.1"/>
    </source>
</evidence>
<dbReference type="InterPro" id="IPR051312">
    <property type="entry name" value="Diverse_Substr_Oxidored"/>
</dbReference>
<dbReference type="Pfam" id="PF00941">
    <property type="entry name" value="FAD_binding_5"/>
    <property type="match status" value="1"/>
</dbReference>
<evidence type="ECO:0000256" key="1">
    <source>
        <dbReference type="ARBA" id="ARBA00022630"/>
    </source>
</evidence>
<name>A0A7G6E1Z3_THEFR</name>
<feature type="domain" description="FAD-binding PCMH-type" evidence="4">
    <location>
        <begin position="1"/>
        <end position="163"/>
    </location>
</feature>
<dbReference type="PROSITE" id="PS51387">
    <property type="entry name" value="FAD_PCMH"/>
    <property type="match status" value="1"/>
</dbReference>
<dbReference type="RefSeq" id="WP_034422309.1">
    <property type="nucleotide sequence ID" value="NZ_CP045798.1"/>
</dbReference>